<dbReference type="PANTHER" id="PTHR31126:SF1">
    <property type="entry name" value="TYROSINE SPECIFIC PROTEIN PHOSPHATASES DOMAIN-CONTAINING PROTEIN"/>
    <property type="match status" value="1"/>
</dbReference>
<dbReference type="InterPro" id="IPR026893">
    <property type="entry name" value="Tyr/Ser_Pase_IphP-type"/>
</dbReference>
<name>A0A1M7EGN6_9FLAO</name>
<dbReference type="InterPro" id="IPR029021">
    <property type="entry name" value="Prot-tyrosine_phosphatase-like"/>
</dbReference>
<accession>A0A1M7EGN6</accession>
<sequence>MYLLWKNKNLLNTFIKIPFATLLLLCIFSCKTRHFETPEYGKNETEKFLKIKKVHNFRTVGNIKNTEGRALKEGMFYRSAHLHKLKKKSLDAFGKLGIAEIIDLRNSKEIFEKPDHLPNGITYKKYSAFEDEGDQLSQARKLVLKGKVNASDADKRMIDFYREYVTENPETIKTIITEIMESEKPILYHCTAGKDRTGIVTALILTVLKFDKETIYNEYLLSNNFRKPLVEKRLRLANNLHFLYPKMDLQVLEKLSWVEKRYLDAAFEEIDKKYGSTDTYIQQVLGISEAKREEYIQKFTH</sequence>
<gene>
    <name evidence="3" type="ORF">SAMN05444407_107178</name>
</gene>
<dbReference type="PROSITE" id="PS50056">
    <property type="entry name" value="TYR_PHOSPHATASE_2"/>
    <property type="match status" value="1"/>
</dbReference>
<evidence type="ECO:0000256" key="1">
    <source>
        <dbReference type="ARBA" id="ARBA00009580"/>
    </source>
</evidence>
<dbReference type="AlphaFoldDB" id="A0A1M7EGN6"/>
<feature type="domain" description="Tyrosine specific protein phosphatases" evidence="2">
    <location>
        <begin position="166"/>
        <end position="237"/>
    </location>
</feature>
<dbReference type="SUPFAM" id="SSF52799">
    <property type="entry name" value="(Phosphotyrosine protein) phosphatases II"/>
    <property type="match status" value="1"/>
</dbReference>
<dbReference type="EMBL" id="FRBM01000007">
    <property type="protein sequence ID" value="SHL90894.1"/>
    <property type="molecule type" value="Genomic_DNA"/>
</dbReference>
<organism evidence="3 4">
    <name type="scientific">Chryseobacterium contaminans</name>
    <dbReference type="NCBI Taxonomy" id="1423959"/>
    <lineage>
        <taxon>Bacteria</taxon>
        <taxon>Pseudomonadati</taxon>
        <taxon>Bacteroidota</taxon>
        <taxon>Flavobacteriia</taxon>
        <taxon>Flavobacteriales</taxon>
        <taxon>Weeksellaceae</taxon>
        <taxon>Chryseobacterium group</taxon>
        <taxon>Chryseobacterium</taxon>
    </lineage>
</organism>
<dbReference type="Gene3D" id="3.90.190.10">
    <property type="entry name" value="Protein tyrosine phosphatase superfamily"/>
    <property type="match status" value="1"/>
</dbReference>
<comment type="similarity">
    <text evidence="1">Belongs to the protein-tyrosine phosphatase family.</text>
</comment>
<protein>
    <submittedName>
        <fullName evidence="3">Protein-tyrosine phosphatase</fullName>
    </submittedName>
</protein>
<dbReference type="Pfam" id="PF13350">
    <property type="entry name" value="Y_phosphatase3"/>
    <property type="match status" value="1"/>
</dbReference>
<dbReference type="PANTHER" id="PTHR31126">
    <property type="entry name" value="TYROSINE-PROTEIN PHOSPHATASE"/>
    <property type="match status" value="1"/>
</dbReference>
<dbReference type="GO" id="GO:0004721">
    <property type="term" value="F:phosphoprotein phosphatase activity"/>
    <property type="evidence" value="ECO:0007669"/>
    <property type="project" value="InterPro"/>
</dbReference>
<proteinExistence type="inferred from homology"/>
<reference evidence="3 4" key="1">
    <citation type="submission" date="2016-11" db="EMBL/GenBank/DDBJ databases">
        <authorList>
            <person name="Jaros S."/>
            <person name="Januszkiewicz K."/>
            <person name="Wedrychowicz H."/>
        </authorList>
    </citation>
    <scope>NUCLEOTIDE SEQUENCE [LARGE SCALE GENOMIC DNA]</scope>
    <source>
        <strain evidence="3 4">DSM 27621</strain>
    </source>
</reference>
<evidence type="ECO:0000259" key="2">
    <source>
        <dbReference type="PROSITE" id="PS50056"/>
    </source>
</evidence>
<dbReference type="InterPro" id="IPR000387">
    <property type="entry name" value="Tyr_Pase_dom"/>
</dbReference>
<evidence type="ECO:0000313" key="4">
    <source>
        <dbReference type="Proteomes" id="UP000184069"/>
    </source>
</evidence>
<evidence type="ECO:0000313" key="3">
    <source>
        <dbReference type="EMBL" id="SHL90894.1"/>
    </source>
</evidence>
<dbReference type="Proteomes" id="UP000184069">
    <property type="component" value="Unassembled WGS sequence"/>
</dbReference>
<dbReference type="STRING" id="1423959.SAMN05444407_107178"/>